<accession>A0A8S5LN65</accession>
<name>A0A8S5LN65_9CAUD</name>
<protein>
    <submittedName>
        <fullName evidence="1">Uncharacterized protein</fullName>
    </submittedName>
</protein>
<sequence length="69" mass="8010">MLKPHLTNEQVDMLEDIDGFIEWIEISGACSVQDVEYLQELIDKFAFSISKSERERDAMDKACPWAEED</sequence>
<reference evidence="1" key="1">
    <citation type="journal article" date="2021" name="Proc. Natl. Acad. Sci. U.S.A.">
        <title>A Catalog of Tens of Thousands of Viruses from Human Metagenomes Reveals Hidden Associations with Chronic Diseases.</title>
        <authorList>
            <person name="Tisza M.J."/>
            <person name="Buck C.B."/>
        </authorList>
    </citation>
    <scope>NUCLEOTIDE SEQUENCE</scope>
    <source>
        <strain evidence="1">CtDuC3</strain>
    </source>
</reference>
<proteinExistence type="predicted"/>
<dbReference type="EMBL" id="BK015879">
    <property type="protein sequence ID" value="DAD71279.1"/>
    <property type="molecule type" value="Genomic_DNA"/>
</dbReference>
<organism evidence="1">
    <name type="scientific">Siphoviridae sp. ctDuC3</name>
    <dbReference type="NCBI Taxonomy" id="2827563"/>
    <lineage>
        <taxon>Viruses</taxon>
        <taxon>Duplodnaviria</taxon>
        <taxon>Heunggongvirae</taxon>
        <taxon>Uroviricota</taxon>
        <taxon>Caudoviricetes</taxon>
    </lineage>
</organism>
<evidence type="ECO:0000313" key="1">
    <source>
        <dbReference type="EMBL" id="DAD71279.1"/>
    </source>
</evidence>